<evidence type="ECO:0000313" key="1">
    <source>
        <dbReference type="EMBL" id="GLB33146.1"/>
    </source>
</evidence>
<protein>
    <submittedName>
        <fullName evidence="1">Uncharacterized protein</fullName>
    </submittedName>
</protein>
<comment type="caution">
    <text evidence="1">The sequence shown here is derived from an EMBL/GenBank/DDBJ whole genome shotgun (WGS) entry which is preliminary data.</text>
</comment>
<keyword evidence="2" id="KW-1185">Reference proteome</keyword>
<dbReference type="OrthoDB" id="3243439at2759"/>
<gene>
    <name evidence="1" type="ORF">LshimejAT787_0100310</name>
</gene>
<organism evidence="1 2">
    <name type="scientific">Lyophyllum shimeji</name>
    <name type="common">Hon-shimeji</name>
    <name type="synonym">Tricholoma shimeji</name>
    <dbReference type="NCBI Taxonomy" id="47721"/>
    <lineage>
        <taxon>Eukaryota</taxon>
        <taxon>Fungi</taxon>
        <taxon>Dikarya</taxon>
        <taxon>Basidiomycota</taxon>
        <taxon>Agaricomycotina</taxon>
        <taxon>Agaricomycetes</taxon>
        <taxon>Agaricomycetidae</taxon>
        <taxon>Agaricales</taxon>
        <taxon>Tricholomatineae</taxon>
        <taxon>Lyophyllaceae</taxon>
        <taxon>Lyophyllum</taxon>
    </lineage>
</organism>
<name>A0A9P3UJB9_LYOSH</name>
<dbReference type="EMBL" id="BRPK01000001">
    <property type="protein sequence ID" value="GLB33146.1"/>
    <property type="molecule type" value="Genomic_DNA"/>
</dbReference>
<evidence type="ECO:0000313" key="2">
    <source>
        <dbReference type="Proteomes" id="UP001063166"/>
    </source>
</evidence>
<reference evidence="1" key="1">
    <citation type="submission" date="2022-07" db="EMBL/GenBank/DDBJ databases">
        <title>The genome of Lyophyllum shimeji provides insight into the initial evolution of ectomycorrhizal fungal genome.</title>
        <authorList>
            <person name="Kobayashi Y."/>
            <person name="Shibata T."/>
            <person name="Hirakawa H."/>
            <person name="Shigenobu S."/>
            <person name="Nishiyama T."/>
            <person name="Yamada A."/>
            <person name="Hasebe M."/>
            <person name="Kawaguchi M."/>
        </authorList>
    </citation>
    <scope>NUCLEOTIDE SEQUENCE</scope>
    <source>
        <strain evidence="1">AT787</strain>
    </source>
</reference>
<sequence>MVLIWTFKHFKTPAGSTCCSILFALIFVSAPLVIPSILSHRCSLRAQLDFVYAWATSRTRFRISQREHDTRYASPAEEERYWARAIQGQIWLSSSNARVKADAKLVTKIPLITSYTPALLPPYRVPRARNTAHDKEYYLSARTFCKWHRMVFPGPVYPTLQQASKLRQNFSNCERREMFRISRMLSDEVVFGRRYQWTPKYRDLWRKWRSERRPDVIVVFA</sequence>
<dbReference type="Proteomes" id="UP001063166">
    <property type="component" value="Unassembled WGS sequence"/>
</dbReference>
<dbReference type="AlphaFoldDB" id="A0A9P3UJB9"/>
<proteinExistence type="predicted"/>
<accession>A0A9P3UJB9</accession>